<dbReference type="AlphaFoldDB" id="E8V1V0"/>
<dbReference type="InterPro" id="IPR008969">
    <property type="entry name" value="CarboxyPept-like_regulatory"/>
</dbReference>
<dbReference type="eggNOG" id="COG4771">
    <property type="taxonomic scope" value="Bacteria"/>
</dbReference>
<comment type="subcellular location">
    <subcellularLocation>
        <location evidence="1">Cell outer membrane</location>
    </subcellularLocation>
</comment>
<proteinExistence type="predicted"/>
<dbReference type="Pfam" id="PF13620">
    <property type="entry name" value="CarboxypepD_reg"/>
    <property type="match status" value="1"/>
</dbReference>
<dbReference type="GO" id="GO:0009279">
    <property type="term" value="C:cell outer membrane"/>
    <property type="evidence" value="ECO:0007669"/>
    <property type="project" value="UniProtKB-SubCell"/>
</dbReference>
<dbReference type="Proteomes" id="UP000006844">
    <property type="component" value="Chromosome"/>
</dbReference>
<keyword evidence="5" id="KW-0675">Receptor</keyword>
<dbReference type="OrthoDB" id="97893at2"/>
<evidence type="ECO:0000259" key="4">
    <source>
        <dbReference type="Pfam" id="PF25183"/>
    </source>
</evidence>
<protein>
    <submittedName>
        <fullName evidence="5">TonB-dependent receptor</fullName>
    </submittedName>
</protein>
<dbReference type="KEGG" id="tsa:AciPR4_2662"/>
<dbReference type="EMBL" id="CP002467">
    <property type="protein sequence ID" value="ADV83438.1"/>
    <property type="molecule type" value="Genomic_DNA"/>
</dbReference>
<name>E8V1V0_TERSS</name>
<keyword evidence="3" id="KW-0998">Cell outer membrane</keyword>
<feature type="domain" description="TonB-dependent transporter Oar-like beta-barrel" evidence="4">
    <location>
        <begin position="252"/>
        <end position="1253"/>
    </location>
</feature>
<gene>
    <name evidence="5" type="ordered locus">AciPR4_2662</name>
</gene>
<dbReference type="HOGENOM" id="CLU_006298_0_0_0"/>
<dbReference type="SUPFAM" id="SSF49464">
    <property type="entry name" value="Carboxypeptidase regulatory domain-like"/>
    <property type="match status" value="1"/>
</dbReference>
<keyword evidence="2" id="KW-0472">Membrane</keyword>
<evidence type="ECO:0000256" key="3">
    <source>
        <dbReference type="ARBA" id="ARBA00023237"/>
    </source>
</evidence>
<reference evidence="5 6" key="1">
    <citation type="journal article" date="2012" name="Stand. Genomic Sci.">
        <title>Complete genome sequence of Terriglobus saanensis type strain SP1PR4(T), an Acidobacteria from tundra soil.</title>
        <authorList>
            <person name="Rawat S.R."/>
            <person name="Mannisto M.K."/>
            <person name="Starovoytov V."/>
            <person name="Goodwin L."/>
            <person name="Nolan M."/>
            <person name="Hauser L."/>
            <person name="Land M."/>
            <person name="Davenport K.W."/>
            <person name="Woyke T."/>
            <person name="Haggblom M.M."/>
        </authorList>
    </citation>
    <scope>NUCLEOTIDE SEQUENCE</scope>
    <source>
        <strain evidence="6">ATCC BAA-1853 / DSM 23119 / SP1PR4</strain>
    </source>
</reference>
<evidence type="ECO:0000313" key="5">
    <source>
        <dbReference type="EMBL" id="ADV83438.1"/>
    </source>
</evidence>
<accession>E8V1V0</accession>
<dbReference type="Gene3D" id="2.60.40.1120">
    <property type="entry name" value="Carboxypeptidase-like, regulatory domain"/>
    <property type="match status" value="1"/>
</dbReference>
<keyword evidence="6" id="KW-1185">Reference proteome</keyword>
<dbReference type="SUPFAM" id="SSF56935">
    <property type="entry name" value="Porins"/>
    <property type="match status" value="1"/>
</dbReference>
<dbReference type="InterPro" id="IPR036942">
    <property type="entry name" value="Beta-barrel_TonB_sf"/>
</dbReference>
<dbReference type="Pfam" id="PF25183">
    <property type="entry name" value="OMP_b-brl_4"/>
    <property type="match status" value="1"/>
</dbReference>
<dbReference type="STRING" id="401053.AciPR4_2662"/>
<evidence type="ECO:0000256" key="1">
    <source>
        <dbReference type="ARBA" id="ARBA00004442"/>
    </source>
</evidence>
<dbReference type="InterPro" id="IPR057601">
    <property type="entry name" value="Oar-like_b-barrel"/>
</dbReference>
<dbReference type="Gene3D" id="2.40.170.20">
    <property type="entry name" value="TonB-dependent receptor, beta-barrel domain"/>
    <property type="match status" value="1"/>
</dbReference>
<evidence type="ECO:0000256" key="2">
    <source>
        <dbReference type="ARBA" id="ARBA00023136"/>
    </source>
</evidence>
<evidence type="ECO:0000313" key="6">
    <source>
        <dbReference type="Proteomes" id="UP000006844"/>
    </source>
</evidence>
<organism evidence="5 6">
    <name type="scientific">Terriglobus saanensis (strain ATCC BAA-1853 / DSM 23119 / SP1PR4)</name>
    <dbReference type="NCBI Taxonomy" id="401053"/>
    <lineage>
        <taxon>Bacteria</taxon>
        <taxon>Pseudomonadati</taxon>
        <taxon>Acidobacteriota</taxon>
        <taxon>Terriglobia</taxon>
        <taxon>Terriglobales</taxon>
        <taxon>Acidobacteriaceae</taxon>
        <taxon>Terriglobus</taxon>
    </lineage>
</organism>
<sequence length="1260" mass="136459">MGLMKNAKQRAGKTLVSIVLTMFFPFLAGVCWSQTTQQFTGHVVDPSGAVIPAAQVTIHNQATGVDVTTTTTSTGLYSAPYLTPGAYDITVTKDGFSTQQKTSIQLTVDQTSTIDFSMAVGAASEVVTVNASGAQVELSKADRGELIEGERVTQMPLDGRNPFNLVGLSPGVRDTSSSQYPRPFDNVTGNQYANGSPQVSQTNVDGVGNDASDLGRTAFTPSVDVVQAFKIVLNAYDASYGHSGGSSIDVSLKSGGNQIHGSVYEYMRRSWLDTNAWQSNYNNPANPSKAPHKRDQYGFELDGPIIIPHVFDGRNKLFFLASYEQMNDILPNPSYNVYSLPNPAWLTGDFSTATYWNSTTNSLQPLTIYDPLTPLHTVVDPIDGKTKLAHDPFPGNKVPSNRIDPVAANILSYYSYLNPNVNPGAGFAPWTNNYENLQVEHDLWRNAVFKVDYNLSDKDKFSFRWAGQGRWIAANWNTGAPADDPANSNGHGVAPLSETGQVQWTHIFSPTLLLNVGGSLLTYNNKQLEGTTFSDNIVAKLGFAAGYYNQLQNIHTFPYIQPTGLPNSANFADFGPNWLGYSGLRHTISLLPTVTYIHGAHSIRTGINMNFYQYVNPVGGNADTFQFTSNFSNHYYNSPDAPGYSSGASIASLLLGYPNSGTLNANIHQFWSQHYFAPWIQDDWKLTKKLTLNLGMRWDFLTPQVERHNKANGAFDPTVLNPVSSLIPGGTVALGTSTNLQGGLTFAGVNGVQRGAYAMNMLNVQPRIGFAYAISARMSIRGGIGENYLADTSANNADGFSSSTSYTNSLDNGITPYTATTGQGLSNPIASVQQPAGASRGYTQDLGQNFTFVNPHYKIPAVWSYSMTYEVALSKHDVVNVSYVGNRVSNLAVSDNINHISAQWNAQCDVERGGNRHICDDTATGQIANPFVGIAGFQGSSYYSSSIISKSAFTRSFPQFGDITENGSTSDGKSWYNSFQAVASHQVSSSLTLHATYTHAKAETSSGWVDTVNRVFARQVSTSSDVNHSITFSGVGYLPFGRGQLFASNANRFVDTLINGWQISPLFTYYSGLAWRPTDSGGSGGPYDYAGNWEMASTGAPIDKPMGVEHTVLPRDGTHGYTRLRGVTPCVGYKDTDTGQIIPSPAATAAGCTNIEFVRAPNAYAIGRANIDFGVRQPGAYKLDIAASKNFRIPEASKIFLGEAANLQLRADLLNAFNHANWDESYNNDPTSIDFGTISQGPSGPTNNPRYVQLSARLSW</sequence>